<proteinExistence type="predicted"/>
<evidence type="ECO:0000256" key="1">
    <source>
        <dbReference type="SAM" id="SignalP"/>
    </source>
</evidence>
<reference evidence="3" key="1">
    <citation type="submission" date="2017-10" db="EMBL/GenBank/DDBJ databases">
        <title>Rapid genome shrinkage in a self-fertile nematode reveals novel sperm competition proteins.</title>
        <authorList>
            <person name="Yin D."/>
            <person name="Schwarz E.M."/>
            <person name="Thomas C.G."/>
            <person name="Felde R.L."/>
            <person name="Korf I.F."/>
            <person name="Cutter A.D."/>
            <person name="Schartner C.M."/>
            <person name="Ralston E.J."/>
            <person name="Meyer B.J."/>
            <person name="Haag E.S."/>
        </authorList>
    </citation>
    <scope>NUCLEOTIDE SEQUENCE [LARGE SCALE GENOMIC DNA]</scope>
    <source>
        <strain evidence="3">JU1422</strain>
    </source>
</reference>
<dbReference type="AlphaFoldDB" id="A0A2G5UPK2"/>
<organism evidence="2 3">
    <name type="scientific">Caenorhabditis nigoni</name>
    <dbReference type="NCBI Taxonomy" id="1611254"/>
    <lineage>
        <taxon>Eukaryota</taxon>
        <taxon>Metazoa</taxon>
        <taxon>Ecdysozoa</taxon>
        <taxon>Nematoda</taxon>
        <taxon>Chromadorea</taxon>
        <taxon>Rhabditida</taxon>
        <taxon>Rhabditina</taxon>
        <taxon>Rhabditomorpha</taxon>
        <taxon>Rhabditoidea</taxon>
        <taxon>Rhabditidae</taxon>
        <taxon>Peloderinae</taxon>
        <taxon>Caenorhabditis</taxon>
    </lineage>
</organism>
<protein>
    <recommendedName>
        <fullName evidence="4">Intein C-terminal splicing domain-containing protein</fullName>
    </recommendedName>
</protein>
<dbReference type="InterPro" id="IPR008588">
    <property type="entry name" value="DUF870_CAE_spp"/>
</dbReference>
<feature type="chain" id="PRO_5013667236" description="Intein C-terminal splicing domain-containing protein" evidence="1">
    <location>
        <begin position="17"/>
        <end position="131"/>
    </location>
</feature>
<evidence type="ECO:0000313" key="2">
    <source>
        <dbReference type="EMBL" id="PIC41438.1"/>
    </source>
</evidence>
<gene>
    <name evidence="2" type="primary">Cnig_chr_III.g8852</name>
    <name evidence="2" type="ORF">B9Z55_008852</name>
</gene>
<dbReference type="PANTHER" id="PTHR21479:SF25">
    <property type="entry name" value="APYRASE-RELATED"/>
    <property type="match status" value="1"/>
</dbReference>
<comment type="caution">
    <text evidence="2">The sequence shown here is derived from an EMBL/GenBank/DDBJ whole genome shotgun (WGS) entry which is preliminary data.</text>
</comment>
<keyword evidence="1" id="KW-0732">Signal</keyword>
<dbReference type="Proteomes" id="UP000230233">
    <property type="component" value="Chromosome III"/>
</dbReference>
<dbReference type="Pfam" id="PF05912">
    <property type="entry name" value="DUF870"/>
    <property type="match status" value="1"/>
</dbReference>
<name>A0A2G5UPK2_9PELO</name>
<evidence type="ECO:0000313" key="3">
    <source>
        <dbReference type="Proteomes" id="UP000230233"/>
    </source>
</evidence>
<accession>A0A2G5UPK2</accession>
<dbReference type="EMBL" id="PDUG01000003">
    <property type="protein sequence ID" value="PIC41438.1"/>
    <property type="molecule type" value="Genomic_DNA"/>
</dbReference>
<feature type="signal peptide" evidence="1">
    <location>
        <begin position="1"/>
        <end position="16"/>
    </location>
</feature>
<evidence type="ECO:0008006" key="4">
    <source>
        <dbReference type="Google" id="ProtNLM"/>
    </source>
</evidence>
<sequence length="131" mass="15413">MKIFIFSIFLISQISGLSKFHFNGNFGCKLDTFCYRIEVYEQDWIEKSDDLLTNGPEIVSHAPHKYSIDAQDTSDGVDLERKFEIYIMVHHNCTSNGKQKKLRYFWGKYNIDVWEVKESKDLELFDKGDDV</sequence>
<keyword evidence="3" id="KW-1185">Reference proteome</keyword>
<dbReference type="PANTHER" id="PTHR21479">
    <property type="match status" value="1"/>
</dbReference>
<dbReference type="OrthoDB" id="5793165at2759"/>